<reference evidence="1" key="1">
    <citation type="submission" date="2021-03" db="EMBL/GenBank/DDBJ databases">
        <title>Human Oral Microbial Genomes.</title>
        <authorList>
            <person name="Johnston C.D."/>
            <person name="Chen T."/>
            <person name="Dewhirst F.E."/>
        </authorList>
    </citation>
    <scope>NUCLEOTIDE SEQUENCE</scope>
    <source>
        <strain evidence="1">F0714</strain>
    </source>
</reference>
<accession>A0AB37I6L3</accession>
<dbReference type="AlphaFoldDB" id="A0AB37I6L3"/>
<protein>
    <submittedName>
        <fullName evidence="1">Uncharacterized protein</fullName>
    </submittedName>
</protein>
<evidence type="ECO:0000313" key="1">
    <source>
        <dbReference type="EMBL" id="QUC11459.1"/>
    </source>
</evidence>
<evidence type="ECO:0000313" key="2">
    <source>
        <dbReference type="Proteomes" id="UP000677180"/>
    </source>
</evidence>
<sequence length="98" mass="10656">MTSFFLHVALNDICCDVARDSHWILPPKQRLPYLFMVIGADGSGAPSHSPKLNERIVTPLAGQQFRTANSSGRFVDKAGSEHLTRSATGTVVRTFGQA</sequence>
<dbReference type="Proteomes" id="UP000677180">
    <property type="component" value="Chromosome"/>
</dbReference>
<proteinExistence type="predicted"/>
<name>A0AB37I6L3_9ACTN</name>
<dbReference type="EMBL" id="CP072385">
    <property type="protein sequence ID" value="QUC11459.1"/>
    <property type="molecule type" value="Genomic_DNA"/>
</dbReference>
<organism evidence="1 2">
    <name type="scientific">Arachnia propionica</name>
    <dbReference type="NCBI Taxonomy" id="1750"/>
    <lineage>
        <taxon>Bacteria</taxon>
        <taxon>Bacillati</taxon>
        <taxon>Actinomycetota</taxon>
        <taxon>Actinomycetes</taxon>
        <taxon>Propionibacteriales</taxon>
        <taxon>Propionibacteriaceae</taxon>
        <taxon>Arachnia</taxon>
    </lineage>
</organism>
<gene>
    <name evidence="1" type="ORF">J5A53_01785</name>
</gene>
<dbReference type="RefSeq" id="WP_123824040.1">
    <property type="nucleotide sequence ID" value="NZ_CP040007.1"/>
</dbReference>